<evidence type="ECO:0000256" key="1">
    <source>
        <dbReference type="SAM" id="MobiDB-lite"/>
    </source>
</evidence>
<dbReference type="KEGG" id="nve:5518982"/>
<organism evidence="2 3">
    <name type="scientific">Nematostella vectensis</name>
    <name type="common">Starlet sea anemone</name>
    <dbReference type="NCBI Taxonomy" id="45351"/>
    <lineage>
        <taxon>Eukaryota</taxon>
        <taxon>Metazoa</taxon>
        <taxon>Cnidaria</taxon>
        <taxon>Anthozoa</taxon>
        <taxon>Hexacorallia</taxon>
        <taxon>Actiniaria</taxon>
        <taxon>Edwardsiidae</taxon>
        <taxon>Nematostella</taxon>
    </lineage>
</organism>
<name>A7RP45_NEMVE</name>
<dbReference type="AlphaFoldDB" id="A7RP45"/>
<protein>
    <recommendedName>
        <fullName evidence="4">PB1 domain-containing protein</fullName>
    </recommendedName>
</protein>
<feature type="compositionally biased region" description="Basic residues" evidence="1">
    <location>
        <begin position="127"/>
        <end position="142"/>
    </location>
</feature>
<gene>
    <name evidence="2" type="ORF">NEMVEDRAFT_v1g239707</name>
</gene>
<dbReference type="PANTHER" id="PTHR33887:SF5">
    <property type="entry name" value="PB1 DOMAIN-CONTAINING PROTEIN"/>
    <property type="match status" value="1"/>
</dbReference>
<evidence type="ECO:0000313" key="2">
    <source>
        <dbReference type="EMBL" id="EDO46849.1"/>
    </source>
</evidence>
<accession>A7RP45</accession>
<proteinExistence type="predicted"/>
<dbReference type="HOGENOM" id="CLU_132837_1_0_1"/>
<dbReference type="EMBL" id="DS469524">
    <property type="protein sequence ID" value="EDO46849.1"/>
    <property type="molecule type" value="Genomic_DNA"/>
</dbReference>
<dbReference type="InterPro" id="IPR039471">
    <property type="entry name" value="CXorf65-like"/>
</dbReference>
<reference evidence="2 3" key="1">
    <citation type="journal article" date="2007" name="Science">
        <title>Sea anemone genome reveals ancestral eumetazoan gene repertoire and genomic organization.</title>
        <authorList>
            <person name="Putnam N.H."/>
            <person name="Srivastava M."/>
            <person name="Hellsten U."/>
            <person name="Dirks B."/>
            <person name="Chapman J."/>
            <person name="Salamov A."/>
            <person name="Terry A."/>
            <person name="Shapiro H."/>
            <person name="Lindquist E."/>
            <person name="Kapitonov V.V."/>
            <person name="Jurka J."/>
            <person name="Genikhovich G."/>
            <person name="Grigoriev I.V."/>
            <person name="Lucas S.M."/>
            <person name="Steele R.E."/>
            <person name="Finnerty J.R."/>
            <person name="Technau U."/>
            <person name="Martindale M.Q."/>
            <person name="Rokhsar D.S."/>
        </authorList>
    </citation>
    <scope>NUCLEOTIDE SEQUENCE [LARGE SCALE GENOMIC DNA]</scope>
    <source>
        <strain evidence="3">CH2 X CH6</strain>
    </source>
</reference>
<keyword evidence="3" id="KW-1185">Reference proteome</keyword>
<dbReference type="eggNOG" id="ENOG502SC4Z">
    <property type="taxonomic scope" value="Eukaryota"/>
</dbReference>
<dbReference type="Pfam" id="PF15874">
    <property type="entry name" value="Il2rg"/>
    <property type="match status" value="1"/>
</dbReference>
<feature type="region of interest" description="Disordered" evidence="1">
    <location>
        <begin position="109"/>
        <end position="142"/>
    </location>
</feature>
<evidence type="ECO:0008006" key="4">
    <source>
        <dbReference type="Google" id="ProtNLM"/>
    </source>
</evidence>
<dbReference type="PhylomeDB" id="A7RP45"/>
<dbReference type="OMA" id="CNPSCAV"/>
<sequence>MFITVLYGDEESLLFNPSCTVVNLLDNIRERCGFSDSGNILDLTDQTGLVLELTDHQSDNASKYLTQKAEYILVEKRVQQTSTSEPNSSPSQDITYVPLLNKLDKFPNYQMRVAQPSPSPASTGGGKHGKTRKGKRRKANGD</sequence>
<dbReference type="InParanoid" id="A7RP45"/>
<dbReference type="Proteomes" id="UP000001593">
    <property type="component" value="Unassembled WGS sequence"/>
</dbReference>
<evidence type="ECO:0000313" key="3">
    <source>
        <dbReference type="Proteomes" id="UP000001593"/>
    </source>
</evidence>
<dbReference type="PANTHER" id="PTHR33887">
    <property type="entry name" value="PB1 DOMAIN-CONTAINING PROTEIN"/>
    <property type="match status" value="1"/>
</dbReference>